<name>A0ABT9SUW2_9GAMM</name>
<gene>
    <name evidence="2" type="ORF">J2T07_000937</name>
</gene>
<reference evidence="2 3" key="1">
    <citation type="submission" date="2023-07" db="EMBL/GenBank/DDBJ databases">
        <title>Sorghum-associated microbial communities from plants grown in Nebraska, USA.</title>
        <authorList>
            <person name="Schachtman D."/>
        </authorList>
    </citation>
    <scope>NUCLEOTIDE SEQUENCE [LARGE SCALE GENOMIC DNA]</scope>
    <source>
        <strain evidence="2 3">CC60</strain>
    </source>
</reference>
<protein>
    <recommendedName>
        <fullName evidence="4">Protease inhibitor Inh</fullName>
    </recommendedName>
</protein>
<evidence type="ECO:0000313" key="3">
    <source>
        <dbReference type="Proteomes" id="UP001237737"/>
    </source>
</evidence>
<dbReference type="RefSeq" id="WP_306847690.1">
    <property type="nucleotide sequence ID" value="NZ_JAUSSK010000001.1"/>
</dbReference>
<evidence type="ECO:0000313" key="2">
    <source>
        <dbReference type="EMBL" id="MDQ0008778.1"/>
    </source>
</evidence>
<accession>A0ABT9SUW2</accession>
<comment type="caution">
    <text evidence="2">The sequence shown here is derived from an EMBL/GenBank/DDBJ whole genome shotgun (WGS) entry which is preliminary data.</text>
</comment>
<evidence type="ECO:0008006" key="4">
    <source>
        <dbReference type="Google" id="ProtNLM"/>
    </source>
</evidence>
<sequence>MNTLLALALMSTTTQPTPAWLAGDWEPYSNAFIGLRMLSIGKATLSWKGCKNVHFDVLESEGGSVTLRLAPGSTCSLDDEPPTRMDTLRLTLRENHCDLGVTIYASPEAAKKNEPAAEGLYGKPRCPSGPVGQAAANLSTTTR</sequence>
<dbReference type="Proteomes" id="UP001237737">
    <property type="component" value="Unassembled WGS sequence"/>
</dbReference>
<evidence type="ECO:0000256" key="1">
    <source>
        <dbReference type="SAM" id="MobiDB-lite"/>
    </source>
</evidence>
<feature type="region of interest" description="Disordered" evidence="1">
    <location>
        <begin position="114"/>
        <end position="143"/>
    </location>
</feature>
<organism evidence="2 3">
    <name type="scientific">Luteibacter jiangsuensis</name>
    <dbReference type="NCBI Taxonomy" id="637577"/>
    <lineage>
        <taxon>Bacteria</taxon>
        <taxon>Pseudomonadati</taxon>
        <taxon>Pseudomonadota</taxon>
        <taxon>Gammaproteobacteria</taxon>
        <taxon>Lysobacterales</taxon>
        <taxon>Rhodanobacteraceae</taxon>
        <taxon>Luteibacter</taxon>
    </lineage>
</organism>
<proteinExistence type="predicted"/>
<dbReference type="EMBL" id="JAUSSK010000001">
    <property type="protein sequence ID" value="MDQ0008778.1"/>
    <property type="molecule type" value="Genomic_DNA"/>
</dbReference>
<keyword evidence="3" id="KW-1185">Reference proteome</keyword>